<dbReference type="OrthoDB" id="7838311at2"/>
<dbReference type="RefSeq" id="WP_139280647.1">
    <property type="nucleotide sequence ID" value="NZ_FQZQ01000004.1"/>
</dbReference>
<evidence type="ECO:0000313" key="2">
    <source>
        <dbReference type="EMBL" id="SHJ03985.1"/>
    </source>
</evidence>
<protein>
    <submittedName>
        <fullName evidence="2">Uncharacterized protein</fullName>
    </submittedName>
</protein>
<dbReference type="EMBL" id="FQZQ01000004">
    <property type="protein sequence ID" value="SHJ03985.1"/>
    <property type="molecule type" value="Genomic_DNA"/>
</dbReference>
<gene>
    <name evidence="2" type="ORF">SAMN05444000_104233</name>
</gene>
<accession>A0A1M6G1Y2</accession>
<feature type="compositionally biased region" description="Basic and acidic residues" evidence="1">
    <location>
        <begin position="13"/>
        <end position="28"/>
    </location>
</feature>
<evidence type="ECO:0000256" key="1">
    <source>
        <dbReference type="SAM" id="MobiDB-lite"/>
    </source>
</evidence>
<dbReference type="Proteomes" id="UP000183982">
    <property type="component" value="Unassembled WGS sequence"/>
</dbReference>
<organism evidence="2 3">
    <name type="scientific">Shimia gijangensis</name>
    <dbReference type="NCBI Taxonomy" id="1470563"/>
    <lineage>
        <taxon>Bacteria</taxon>
        <taxon>Pseudomonadati</taxon>
        <taxon>Pseudomonadota</taxon>
        <taxon>Alphaproteobacteria</taxon>
        <taxon>Rhodobacterales</taxon>
        <taxon>Roseobacteraceae</taxon>
    </lineage>
</organism>
<keyword evidence="3" id="KW-1185">Reference proteome</keyword>
<reference evidence="3" key="1">
    <citation type="submission" date="2016-11" db="EMBL/GenBank/DDBJ databases">
        <authorList>
            <person name="Varghese N."/>
            <person name="Submissions S."/>
        </authorList>
    </citation>
    <scope>NUCLEOTIDE SEQUENCE [LARGE SCALE GENOMIC DNA]</scope>
    <source>
        <strain evidence="3">DSM 100564</strain>
    </source>
</reference>
<dbReference type="AlphaFoldDB" id="A0A1M6G1Y2"/>
<proteinExistence type="predicted"/>
<feature type="region of interest" description="Disordered" evidence="1">
    <location>
        <begin position="1"/>
        <end position="31"/>
    </location>
</feature>
<name>A0A1M6G1Y2_9RHOB</name>
<dbReference type="STRING" id="1470563.SAMN05444000_104233"/>
<sequence length="374" mass="42309">MSPPARLPLWGGRRNDENDRGDHPDRKLHPLGKLGFHTTALTVPKGQYDESTVAKAYNLASQSMAEILQLMPPREFPRSLLVDMLATPSDQMLYVDTVAKAARWNIDVVPTVSPEKLTKLSLLRACMNGETKFFDEPNFPGATFSGIDIRIDVEDSSDGLGPSYTGVMADGFRQELVTGCEVRFDSHMPDWEDPALRQTIWVSMGDSYEDFPAYVLFPAKTPIRSLARVNDPDMEIRAVSGEQERINFKGRCFVIALNDGQGTLSDDEACLMERDLSVDENLVRTRIEGFRWPSGAKTVVKNDTEINGHKVARYDSESARKWLVQKFYQGNEDMVYFMDCWRNSKSGNLFCFASDPSITTDPELQKNWYKTQLY</sequence>
<evidence type="ECO:0000313" key="3">
    <source>
        <dbReference type="Proteomes" id="UP000183982"/>
    </source>
</evidence>